<feature type="region of interest" description="Disordered" evidence="1">
    <location>
        <begin position="82"/>
        <end position="112"/>
    </location>
</feature>
<dbReference type="EMBL" id="JAKRCV010000030">
    <property type="protein sequence ID" value="MCG7322276.1"/>
    <property type="molecule type" value="Genomic_DNA"/>
</dbReference>
<dbReference type="InterPro" id="IPR036388">
    <property type="entry name" value="WH-like_DNA-bd_sf"/>
</dbReference>
<dbReference type="RefSeq" id="WP_239264405.1">
    <property type="nucleotide sequence ID" value="NZ_JAKRCV010000030.1"/>
</dbReference>
<dbReference type="Gene3D" id="1.10.10.10">
    <property type="entry name" value="Winged helix-like DNA-binding domain superfamily/Winged helix DNA-binding domain"/>
    <property type="match status" value="1"/>
</dbReference>
<keyword evidence="4" id="KW-1185">Reference proteome</keyword>
<comment type="caution">
    <text evidence="3">The sequence shown here is derived from an EMBL/GenBank/DDBJ whole genome shotgun (WGS) entry which is preliminary data.</text>
</comment>
<evidence type="ECO:0000313" key="4">
    <source>
        <dbReference type="Proteomes" id="UP001521931"/>
    </source>
</evidence>
<dbReference type="SUPFAM" id="SSF46785">
    <property type="entry name" value="Winged helix' DNA-binding domain"/>
    <property type="match status" value="1"/>
</dbReference>
<evidence type="ECO:0000256" key="1">
    <source>
        <dbReference type="SAM" id="MobiDB-lite"/>
    </source>
</evidence>
<evidence type="ECO:0000259" key="2">
    <source>
        <dbReference type="Pfam" id="PF09012"/>
    </source>
</evidence>
<dbReference type="Proteomes" id="UP001521931">
    <property type="component" value="Unassembled WGS sequence"/>
</dbReference>
<gene>
    <name evidence="3" type="ORF">MHL29_10310</name>
</gene>
<dbReference type="Pfam" id="PF09012">
    <property type="entry name" value="FeoC"/>
    <property type="match status" value="1"/>
</dbReference>
<organism evidence="3 4">
    <name type="scientific">Arsenicicoccus bolidensis</name>
    <dbReference type="NCBI Taxonomy" id="229480"/>
    <lineage>
        <taxon>Bacteria</taxon>
        <taxon>Bacillati</taxon>
        <taxon>Actinomycetota</taxon>
        <taxon>Actinomycetes</taxon>
        <taxon>Micrococcales</taxon>
        <taxon>Intrasporangiaceae</taxon>
        <taxon>Arsenicicoccus</taxon>
    </lineage>
</organism>
<accession>A0ABS9Q324</accession>
<protein>
    <submittedName>
        <fullName evidence="3">FeoC-like transcriptional regulator</fullName>
    </submittedName>
</protein>
<reference evidence="3 4" key="1">
    <citation type="submission" date="2022-02" db="EMBL/GenBank/DDBJ databases">
        <title>Uncovering new skin microbiome diversity through culturing and metagenomics.</title>
        <authorList>
            <person name="Conlan S."/>
            <person name="Deming C."/>
            <person name="Nisc Comparative Sequencing Program N."/>
            <person name="Segre J.A."/>
        </authorList>
    </citation>
    <scope>NUCLEOTIDE SEQUENCE [LARGE SCALE GENOMIC DNA]</scope>
    <source>
        <strain evidence="3 4">ACRQZ</strain>
    </source>
</reference>
<dbReference type="InterPro" id="IPR036390">
    <property type="entry name" value="WH_DNA-bd_sf"/>
</dbReference>
<name>A0ABS9Q324_9MICO</name>
<sequence>MTVPGSTSPAGSPTVASGGPLRQVLAAFASGASSLDAISRATGLSRASVDAAVDHLVRMGRIEARELATGCPDGGCGSCASGSSDGDAGCGADGPSRRRSGPVLVQLTLRRR</sequence>
<evidence type="ECO:0000313" key="3">
    <source>
        <dbReference type="EMBL" id="MCG7322276.1"/>
    </source>
</evidence>
<proteinExistence type="predicted"/>
<feature type="domain" description="Transcriptional regulator HTH-type FeoC" evidence="2">
    <location>
        <begin position="30"/>
        <end position="81"/>
    </location>
</feature>
<dbReference type="InterPro" id="IPR015102">
    <property type="entry name" value="Tscrpt_reg_HTH_FeoC"/>
</dbReference>